<name>K2RSV8_MACPH</name>
<dbReference type="Proteomes" id="UP000007129">
    <property type="component" value="Unassembled WGS sequence"/>
</dbReference>
<dbReference type="InParanoid" id="K2RSV8"/>
<protein>
    <submittedName>
        <fullName evidence="2">Uncharacterized protein</fullName>
    </submittedName>
</protein>
<feature type="region of interest" description="Disordered" evidence="1">
    <location>
        <begin position="1"/>
        <end position="27"/>
    </location>
</feature>
<evidence type="ECO:0000313" key="2">
    <source>
        <dbReference type="EMBL" id="EKG17833.1"/>
    </source>
</evidence>
<dbReference type="AlphaFoldDB" id="K2RSV8"/>
<sequence length="106" mass="11603">MFGSQSAPNCHRAFKPEYRTRTHVGRDPVERYRVSPAEPGPKGILKAPMNESIVNIVIPKERHGRMADATLSLAQYSTLFASTGIKLDSPIVVNCHRHSSSASSDA</sequence>
<dbReference type="VEuPathDB" id="FungiDB:MPH_04889"/>
<organism evidence="2 3">
    <name type="scientific">Macrophomina phaseolina (strain MS6)</name>
    <name type="common">Charcoal rot fungus</name>
    <dbReference type="NCBI Taxonomy" id="1126212"/>
    <lineage>
        <taxon>Eukaryota</taxon>
        <taxon>Fungi</taxon>
        <taxon>Dikarya</taxon>
        <taxon>Ascomycota</taxon>
        <taxon>Pezizomycotina</taxon>
        <taxon>Dothideomycetes</taxon>
        <taxon>Dothideomycetes incertae sedis</taxon>
        <taxon>Botryosphaeriales</taxon>
        <taxon>Botryosphaeriaceae</taxon>
        <taxon>Macrophomina</taxon>
    </lineage>
</organism>
<reference evidence="2 3" key="1">
    <citation type="journal article" date="2012" name="BMC Genomics">
        <title>Tools to kill: Genome of one of the most destructive plant pathogenic fungi Macrophomina phaseolina.</title>
        <authorList>
            <person name="Islam M.S."/>
            <person name="Haque M.S."/>
            <person name="Islam M.M."/>
            <person name="Emdad E.M."/>
            <person name="Halim A."/>
            <person name="Hossen Q.M.M."/>
            <person name="Hossain M.Z."/>
            <person name="Ahmed B."/>
            <person name="Rahim S."/>
            <person name="Rahman M.S."/>
            <person name="Alam M.M."/>
            <person name="Hou S."/>
            <person name="Wan X."/>
            <person name="Saito J.A."/>
            <person name="Alam M."/>
        </authorList>
    </citation>
    <scope>NUCLEOTIDE SEQUENCE [LARGE SCALE GENOMIC DNA]</scope>
    <source>
        <strain evidence="2 3">MS6</strain>
    </source>
</reference>
<feature type="compositionally biased region" description="Basic and acidic residues" evidence="1">
    <location>
        <begin position="14"/>
        <end position="27"/>
    </location>
</feature>
<proteinExistence type="predicted"/>
<gene>
    <name evidence="2" type="ORF">MPH_04889</name>
</gene>
<dbReference type="HOGENOM" id="CLU_2223749_0_0_1"/>
<comment type="caution">
    <text evidence="2">The sequence shown here is derived from an EMBL/GenBank/DDBJ whole genome shotgun (WGS) entry which is preliminary data.</text>
</comment>
<accession>K2RSV8</accession>
<evidence type="ECO:0000313" key="3">
    <source>
        <dbReference type="Proteomes" id="UP000007129"/>
    </source>
</evidence>
<dbReference type="EMBL" id="AHHD01000222">
    <property type="protein sequence ID" value="EKG17833.1"/>
    <property type="molecule type" value="Genomic_DNA"/>
</dbReference>
<evidence type="ECO:0000256" key="1">
    <source>
        <dbReference type="SAM" id="MobiDB-lite"/>
    </source>
</evidence>